<gene>
    <name evidence="3" type="ORF">CHLRE_12g497350v5</name>
</gene>
<feature type="compositionally biased region" description="Acidic residues" evidence="2">
    <location>
        <begin position="1705"/>
        <end position="1733"/>
    </location>
</feature>
<dbReference type="GO" id="GO:0003729">
    <property type="term" value="F:mRNA binding"/>
    <property type="evidence" value="ECO:0000318"/>
    <property type="project" value="GO_Central"/>
</dbReference>
<feature type="region of interest" description="Disordered" evidence="2">
    <location>
        <begin position="1238"/>
        <end position="1258"/>
    </location>
</feature>
<feature type="compositionally biased region" description="Basic and acidic residues" evidence="2">
    <location>
        <begin position="732"/>
        <end position="744"/>
    </location>
</feature>
<evidence type="ECO:0000313" key="3">
    <source>
        <dbReference type="EMBL" id="PNW75082.1"/>
    </source>
</evidence>
<dbReference type="KEGG" id="cre:CHLRE_12g497350v5"/>
<feature type="coiled-coil region" evidence="1">
    <location>
        <begin position="1391"/>
        <end position="1453"/>
    </location>
</feature>
<feature type="compositionally biased region" description="Acidic residues" evidence="2">
    <location>
        <begin position="842"/>
        <end position="865"/>
    </location>
</feature>
<dbReference type="InterPro" id="IPR011990">
    <property type="entry name" value="TPR-like_helical_dom_sf"/>
</dbReference>
<feature type="compositionally biased region" description="Acidic residues" evidence="2">
    <location>
        <begin position="56"/>
        <end position="65"/>
    </location>
</feature>
<feature type="region of interest" description="Disordered" evidence="2">
    <location>
        <begin position="676"/>
        <end position="879"/>
    </location>
</feature>
<feature type="compositionally biased region" description="Acidic residues" evidence="2">
    <location>
        <begin position="676"/>
        <end position="688"/>
    </location>
</feature>
<dbReference type="ExpressionAtlas" id="A0A2K3D3G3">
    <property type="expression patterns" value="baseline"/>
</dbReference>
<dbReference type="STRING" id="3055.A0A2K3D3G3"/>
<feature type="region of interest" description="Disordered" evidence="2">
    <location>
        <begin position="1069"/>
        <end position="1098"/>
    </location>
</feature>
<dbReference type="OrthoDB" id="546691at2759"/>
<name>A0A2K3D3G3_CHLRE</name>
<dbReference type="InParanoid" id="A0A2K3D3G3"/>
<evidence type="ECO:0000256" key="1">
    <source>
        <dbReference type="SAM" id="Coils"/>
    </source>
</evidence>
<dbReference type="Gene3D" id="1.25.40.10">
    <property type="entry name" value="Tetratricopeptide repeat domain"/>
    <property type="match status" value="1"/>
</dbReference>
<dbReference type="Proteomes" id="UP000006906">
    <property type="component" value="Chromosome 12"/>
</dbReference>
<feature type="compositionally biased region" description="Acidic residues" evidence="2">
    <location>
        <begin position="791"/>
        <end position="813"/>
    </location>
</feature>
<reference evidence="3 4" key="1">
    <citation type="journal article" date="2007" name="Science">
        <title>The Chlamydomonas genome reveals the evolution of key animal and plant functions.</title>
        <authorList>
            <person name="Merchant S.S."/>
            <person name="Prochnik S.E."/>
            <person name="Vallon O."/>
            <person name="Harris E.H."/>
            <person name="Karpowicz S.J."/>
            <person name="Witman G.B."/>
            <person name="Terry A."/>
            <person name="Salamov A."/>
            <person name="Fritz-Laylin L.K."/>
            <person name="Marechal-Drouard L."/>
            <person name="Marshall W.F."/>
            <person name="Qu L.H."/>
            <person name="Nelson D.R."/>
            <person name="Sanderfoot A.A."/>
            <person name="Spalding M.H."/>
            <person name="Kapitonov V.V."/>
            <person name="Ren Q."/>
            <person name="Ferris P."/>
            <person name="Lindquist E."/>
            <person name="Shapiro H."/>
            <person name="Lucas S.M."/>
            <person name="Grimwood J."/>
            <person name="Schmutz J."/>
            <person name="Cardol P."/>
            <person name="Cerutti H."/>
            <person name="Chanfreau G."/>
            <person name="Chen C.L."/>
            <person name="Cognat V."/>
            <person name="Croft M.T."/>
            <person name="Dent R."/>
            <person name="Dutcher S."/>
            <person name="Fernandez E."/>
            <person name="Fukuzawa H."/>
            <person name="Gonzalez-Ballester D."/>
            <person name="Gonzalez-Halphen D."/>
            <person name="Hallmann A."/>
            <person name="Hanikenne M."/>
            <person name="Hippler M."/>
            <person name="Inwood W."/>
            <person name="Jabbari K."/>
            <person name="Kalanon M."/>
            <person name="Kuras R."/>
            <person name="Lefebvre P.A."/>
            <person name="Lemaire S.D."/>
            <person name="Lobanov A.V."/>
            <person name="Lohr M."/>
            <person name="Manuell A."/>
            <person name="Meier I."/>
            <person name="Mets L."/>
            <person name="Mittag M."/>
            <person name="Mittelmeier T."/>
            <person name="Moroney J.V."/>
            <person name="Moseley J."/>
            <person name="Napoli C."/>
            <person name="Nedelcu A.M."/>
            <person name="Niyogi K."/>
            <person name="Novoselov S.V."/>
            <person name="Paulsen I.T."/>
            <person name="Pazour G."/>
            <person name="Purton S."/>
            <person name="Ral J.P."/>
            <person name="Riano-Pachon D.M."/>
            <person name="Riekhof W."/>
            <person name="Rymarquis L."/>
            <person name="Schroda M."/>
            <person name="Stern D."/>
            <person name="Umen J."/>
            <person name="Willows R."/>
            <person name="Wilson N."/>
            <person name="Zimmer S.L."/>
            <person name="Allmer J."/>
            <person name="Balk J."/>
            <person name="Bisova K."/>
            <person name="Chen C.J."/>
            <person name="Elias M."/>
            <person name="Gendler K."/>
            <person name="Hauser C."/>
            <person name="Lamb M.R."/>
            <person name="Ledford H."/>
            <person name="Long J.C."/>
            <person name="Minagawa J."/>
            <person name="Page M.D."/>
            <person name="Pan J."/>
            <person name="Pootakham W."/>
            <person name="Roje S."/>
            <person name="Rose A."/>
            <person name="Stahlberg E."/>
            <person name="Terauchi A.M."/>
            <person name="Yang P."/>
            <person name="Ball S."/>
            <person name="Bowler C."/>
            <person name="Dieckmann C.L."/>
            <person name="Gladyshev V.N."/>
            <person name="Green P."/>
            <person name="Jorgensen R."/>
            <person name="Mayfield S."/>
            <person name="Mueller-Roeber B."/>
            <person name="Rajamani S."/>
            <person name="Sayre R.T."/>
            <person name="Brokstein P."/>
            <person name="Dubchak I."/>
            <person name="Goodstein D."/>
            <person name="Hornick L."/>
            <person name="Huang Y.W."/>
            <person name="Jhaveri J."/>
            <person name="Luo Y."/>
            <person name="Martinez D."/>
            <person name="Ngau W.C."/>
            <person name="Otillar B."/>
            <person name="Poliakov A."/>
            <person name="Porter A."/>
            <person name="Szajkowski L."/>
            <person name="Werner G."/>
            <person name="Zhou K."/>
            <person name="Grigoriev I.V."/>
            <person name="Rokhsar D.S."/>
            <person name="Grossman A.R."/>
        </authorList>
    </citation>
    <scope>NUCLEOTIDE SEQUENCE [LARGE SCALE GENOMIC DNA]</scope>
    <source>
        <strain evidence="4">CC-503</strain>
    </source>
</reference>
<feature type="region of interest" description="Disordered" evidence="2">
    <location>
        <begin position="1755"/>
        <end position="1801"/>
    </location>
</feature>
<sequence>MRLGGPSCGASLAPIAIGWRLRGILPPTYTPSRIVCAHAAKRGRPRKTDEPAPEIAESEEPEAPAEDPAAPRRGRRSKKEKAQEEARDLLQSQQVDLEVLEEFKARAAAEDEARKAAIGGGEDDPRRLNFHRSLLAASARGLTAECSRIIDSMIDAGLQPGARAIHVWAYSHIVVGDGRAARRVAEEAKQTFGVEWIPETYVALMHGALSCNGEAPDLMAALQMWVAQQDAAAAGRNANPQLGFVFLAKELFRLRYSALAMQVVSEGYAAGFKPDDKLAALVIEQLCKQGLQAEAAAEMQRLLDAGLPVGPEQYDTLVRLEAARGSVEGARSMLQNFYTDARFSPPRASTYNALLKGLASGLRLAPLGGAFPAAALAGDEDGLDADEEAAAAGGRRLVLDGDSLDKLLVVLREEMVARGLRPGKETYAAMVESFAAVGDLDGALSAYDTLLRANGSPALLRKKYLGRLVVGLLVSDRPIDALRVLRDCSESSSFDDARESVTLPPAASDALPGPAAGGRTALTVWLQAHYETMRQRRGQRASVLQFMQDADMSSRREVDGVVLGLGGCVVTADGLFVPPSRMTTAELRAELSGAGIEVPASATGGSSSSTRSQLLKLVKDRRTKLPSGVIEMQAQLAAQLEAREEAELRAARKAAALASREESGGDDDFLWDDEAEEDEMEDDDDDDGPTGLDPNVASIIADEGTFEGGDSIEDSPTFFAAARGRLAATGEMQERDSLRVRGAAEAEEAEEEDEEAEVEDEEELEDEYEYDDVDVDVDDDDEDLPLIRLDDLDEDEDEEEDEEEDDDADDMLESVDMISGPGLDAAATASRNKRRRKRRVSDEDDDDYDEEDDELAELGLDDDAPLSDGLGPIPGANRRGREFIQMQKVDDDEAILDQVLAMSTFDASRFNEAAGMVVALRMLGLWAAVGGVPSAADFLALYEGAVVEAHPRCAADLAEQLPVLEAGGDVSSEQLTEMMVTLANICLSPAKADAEAADRIITAMEDAGLAVPPGLYSGLAAALGGRKRTRESVLGRSGHEVAAVEWEAAGNMANVTLDADVEDIRGAEEGEGEAGATASTDEAEEEAEEGEEGEGEEELFAGYEEDPASQEAEELEWLFQRDADEDDSWMDDLDTRPADVEEVRAEAEAKAAAARQEAAVANALERVRLVAGPAAAALLAQTIEQRDAARLEEAAKEAAVASDTVAEERVDLMSSLETALVESGTVTVLPAVAAPQAWQAGGAGSGSGDGARPEEARADAELQDLTAEVEWQAKSMLELPPVVLAEAANAALAEMRAAGVVDEDDAAALQRIADKATVLEQLRAVSTAAAAAHPGGMDAAAEDVEAALGKLQAAEAAAMSYAAAVGLDAAAAGEDLAAAAREAAGWGEDEVLDFLDEIDETRGEMDEAEAAEMLTEEDLEPAVDHETALTGVAGELAEEAVRQAEALLELEAEGGINTGDGDTPDEADERLLSEAERGYRAALVLGLEDAEAQQAALQRAYQGAEAALKAGKKPKWSKEQQAVAAALDAGDMGALQERLGLEGVEWIAGELRALAEREEMELPAGVDEADEDEVPVLPGGLALSERFMEAVRATVADRAAAAEAEGVPPAEVLGGELAVLDAMLALANGYRPQGFEGESVSDLAGANEDGEDGSELGRLLQQLRRDASDAMAAADAAVGTAREEQAFAAAASVVSELMEVASEVYEEAEEAAAEAEEAMGEYEEGEELSEEDEAASREAARQMLAALAALQPNAGLPFGADGAGAEEEQGGAATAVAAPPAPAPPKAGRKGRGTRGTASSE</sequence>
<keyword evidence="1" id="KW-0175">Coiled coil</keyword>
<dbReference type="EMBL" id="CM008973">
    <property type="protein sequence ID" value="PNW75082.1"/>
    <property type="molecule type" value="Genomic_DNA"/>
</dbReference>
<dbReference type="PANTHER" id="PTHR47934:SF6">
    <property type="entry name" value="MITOCHONDRIAL GROUP I INTRON SPLICING FACTOR CCM1-RELATED"/>
    <property type="match status" value="1"/>
</dbReference>
<feature type="compositionally biased region" description="Acidic residues" evidence="2">
    <location>
        <begin position="1081"/>
        <end position="1098"/>
    </location>
</feature>
<dbReference type="GO" id="GO:0007005">
    <property type="term" value="P:mitochondrion organization"/>
    <property type="evidence" value="ECO:0000318"/>
    <property type="project" value="GO_Central"/>
</dbReference>
<evidence type="ECO:0000313" key="4">
    <source>
        <dbReference type="Proteomes" id="UP000006906"/>
    </source>
</evidence>
<dbReference type="GO" id="GO:0006396">
    <property type="term" value="P:RNA processing"/>
    <property type="evidence" value="ECO:0000318"/>
    <property type="project" value="GO_Central"/>
</dbReference>
<evidence type="ECO:0000256" key="2">
    <source>
        <dbReference type="SAM" id="MobiDB-lite"/>
    </source>
</evidence>
<dbReference type="InterPro" id="IPR051114">
    <property type="entry name" value="Mito_RNA_Proc_CCM1"/>
</dbReference>
<protein>
    <submittedName>
        <fullName evidence="3">Uncharacterized protein</fullName>
    </submittedName>
</protein>
<dbReference type="RefSeq" id="XP_001702363.2">
    <property type="nucleotide sequence ID" value="XM_001702311.3"/>
</dbReference>
<keyword evidence="4" id="KW-1185">Reference proteome</keyword>
<feature type="compositionally biased region" description="Acidic residues" evidence="2">
    <location>
        <begin position="745"/>
        <end position="784"/>
    </location>
</feature>
<dbReference type="SMR" id="A0A2K3D3G3"/>
<organism evidence="3 4">
    <name type="scientific">Chlamydomonas reinhardtii</name>
    <name type="common">Chlamydomonas smithii</name>
    <dbReference type="NCBI Taxonomy" id="3055"/>
    <lineage>
        <taxon>Eukaryota</taxon>
        <taxon>Viridiplantae</taxon>
        <taxon>Chlorophyta</taxon>
        <taxon>core chlorophytes</taxon>
        <taxon>Chlorophyceae</taxon>
        <taxon>CS clade</taxon>
        <taxon>Chlamydomonadales</taxon>
        <taxon>Chlamydomonadaceae</taxon>
        <taxon>Chlamydomonas</taxon>
    </lineage>
</organism>
<dbReference type="GO" id="GO:0005739">
    <property type="term" value="C:mitochondrion"/>
    <property type="evidence" value="ECO:0000318"/>
    <property type="project" value="GO_Central"/>
</dbReference>
<dbReference type="GeneID" id="5727903"/>
<dbReference type="Gramene" id="PNW75082">
    <property type="protein sequence ID" value="PNW75082"/>
    <property type="gene ID" value="CHLRE_12g497350v5"/>
</dbReference>
<dbReference type="PANTHER" id="PTHR47934">
    <property type="entry name" value="PENTATRICOPEPTIDE REPEAT-CONTAINING PROTEIN PET309, MITOCHONDRIAL"/>
    <property type="match status" value="1"/>
</dbReference>
<accession>A0A2K3D3G3</accession>
<dbReference type="PaxDb" id="3055-EDO96983"/>
<feature type="region of interest" description="Disordered" evidence="2">
    <location>
        <begin position="1705"/>
        <end position="1740"/>
    </location>
</feature>
<feature type="region of interest" description="Disordered" evidence="2">
    <location>
        <begin position="40"/>
        <end position="90"/>
    </location>
</feature>
<proteinExistence type="predicted"/>